<sequence length="196" mass="21585">MKFLVVAALIALAIQLTVAQTGAATTTVAPATTTAASTATTTTTAAPVTSATTKKSGGKWCWRGNNWCNTRQQVKCKNPKRCIKTIVVTINRQKQRQWQEEQELEQKLEQREQQLEGKARERESAAAVLGIRISLQPWVPGFLGFLGFCCWRFSIPSFYSLNRNVHDLRFDLGVGDVLLGGGYITLAESSPVSRKP</sequence>
<dbReference type="Proteomes" id="UP000008744">
    <property type="component" value="Unassembled WGS sequence"/>
</dbReference>
<dbReference type="HOGENOM" id="CLU_1391562_0_0_1"/>
<proteinExistence type="predicted"/>
<feature type="signal peptide" evidence="2">
    <location>
        <begin position="1"/>
        <end position="19"/>
    </location>
</feature>
<evidence type="ECO:0000256" key="2">
    <source>
        <dbReference type="SAM" id="SignalP"/>
    </source>
</evidence>
<keyword evidence="2" id="KW-0732">Signal</keyword>
<evidence type="ECO:0000313" key="4">
    <source>
        <dbReference type="Proteomes" id="UP000008744"/>
    </source>
</evidence>
<dbReference type="EMBL" id="CH479187">
    <property type="protein sequence ID" value="EDW39676.1"/>
    <property type="molecule type" value="Genomic_DNA"/>
</dbReference>
<gene>
    <name evidence="3" type="primary">Dper\GL15628</name>
    <name evidence="3" type="ORF">Dper_GL15628</name>
</gene>
<keyword evidence="4" id="KW-1185">Reference proteome</keyword>
<feature type="chain" id="PRO_5002804059" evidence="2">
    <location>
        <begin position="20"/>
        <end position="196"/>
    </location>
</feature>
<reference evidence="3 4" key="1">
    <citation type="journal article" date="2007" name="Nature">
        <title>Evolution of genes and genomes on the Drosophila phylogeny.</title>
        <authorList>
            <consortium name="Drosophila 12 Genomes Consortium"/>
            <person name="Clark A.G."/>
            <person name="Eisen M.B."/>
            <person name="Smith D.R."/>
            <person name="Bergman C.M."/>
            <person name="Oliver B."/>
            <person name="Markow T.A."/>
            <person name="Kaufman T.C."/>
            <person name="Kellis M."/>
            <person name="Gelbart W."/>
            <person name="Iyer V.N."/>
            <person name="Pollard D.A."/>
            <person name="Sackton T.B."/>
            <person name="Larracuente A.M."/>
            <person name="Singh N.D."/>
            <person name="Abad J.P."/>
            <person name="Abt D.N."/>
            <person name="Adryan B."/>
            <person name="Aguade M."/>
            <person name="Akashi H."/>
            <person name="Anderson W.W."/>
            <person name="Aquadro C.F."/>
            <person name="Ardell D.H."/>
            <person name="Arguello R."/>
            <person name="Artieri C.G."/>
            <person name="Barbash D.A."/>
            <person name="Barker D."/>
            <person name="Barsanti P."/>
            <person name="Batterham P."/>
            <person name="Batzoglou S."/>
            <person name="Begun D."/>
            <person name="Bhutkar A."/>
            <person name="Blanco E."/>
            <person name="Bosak S.A."/>
            <person name="Bradley R.K."/>
            <person name="Brand A.D."/>
            <person name="Brent M.R."/>
            <person name="Brooks A.N."/>
            <person name="Brown R.H."/>
            <person name="Butlin R.K."/>
            <person name="Caggese C."/>
            <person name="Calvi B.R."/>
            <person name="Bernardo de Carvalho A."/>
            <person name="Caspi A."/>
            <person name="Castrezana S."/>
            <person name="Celniker S.E."/>
            <person name="Chang J.L."/>
            <person name="Chapple C."/>
            <person name="Chatterji S."/>
            <person name="Chinwalla A."/>
            <person name="Civetta A."/>
            <person name="Clifton S.W."/>
            <person name="Comeron J.M."/>
            <person name="Costello J.C."/>
            <person name="Coyne J.A."/>
            <person name="Daub J."/>
            <person name="David R.G."/>
            <person name="Delcher A.L."/>
            <person name="Delehaunty K."/>
            <person name="Do C.B."/>
            <person name="Ebling H."/>
            <person name="Edwards K."/>
            <person name="Eickbush T."/>
            <person name="Evans J.D."/>
            <person name="Filipski A."/>
            <person name="Findeiss S."/>
            <person name="Freyhult E."/>
            <person name="Fulton L."/>
            <person name="Fulton R."/>
            <person name="Garcia A.C."/>
            <person name="Gardiner A."/>
            <person name="Garfield D.A."/>
            <person name="Garvin B.E."/>
            <person name="Gibson G."/>
            <person name="Gilbert D."/>
            <person name="Gnerre S."/>
            <person name="Godfrey J."/>
            <person name="Good R."/>
            <person name="Gotea V."/>
            <person name="Gravely B."/>
            <person name="Greenberg A.J."/>
            <person name="Griffiths-Jones S."/>
            <person name="Gross S."/>
            <person name="Guigo R."/>
            <person name="Gustafson E.A."/>
            <person name="Haerty W."/>
            <person name="Hahn M.W."/>
            <person name="Halligan D.L."/>
            <person name="Halpern A.L."/>
            <person name="Halter G.M."/>
            <person name="Han M.V."/>
            <person name="Heger A."/>
            <person name="Hillier L."/>
            <person name="Hinrichs A.S."/>
            <person name="Holmes I."/>
            <person name="Hoskins R.A."/>
            <person name="Hubisz M.J."/>
            <person name="Hultmark D."/>
            <person name="Huntley M.A."/>
            <person name="Jaffe D.B."/>
            <person name="Jagadeeshan S."/>
            <person name="Jeck W.R."/>
            <person name="Johnson J."/>
            <person name="Jones C.D."/>
            <person name="Jordan W.C."/>
            <person name="Karpen G.H."/>
            <person name="Kataoka E."/>
            <person name="Keightley P.D."/>
            <person name="Kheradpour P."/>
            <person name="Kirkness E.F."/>
            <person name="Koerich L.B."/>
            <person name="Kristiansen K."/>
            <person name="Kudrna D."/>
            <person name="Kulathinal R.J."/>
            <person name="Kumar S."/>
            <person name="Kwok R."/>
            <person name="Lander E."/>
            <person name="Langley C.H."/>
            <person name="Lapoint R."/>
            <person name="Lazzaro B.P."/>
            <person name="Lee S.J."/>
            <person name="Levesque L."/>
            <person name="Li R."/>
            <person name="Lin C.F."/>
            <person name="Lin M.F."/>
            <person name="Lindblad-Toh K."/>
            <person name="Llopart A."/>
            <person name="Long M."/>
            <person name="Low L."/>
            <person name="Lozovsky E."/>
            <person name="Lu J."/>
            <person name="Luo M."/>
            <person name="Machado C.A."/>
            <person name="Makalowski W."/>
            <person name="Marzo M."/>
            <person name="Matsuda M."/>
            <person name="Matzkin L."/>
            <person name="McAllister B."/>
            <person name="McBride C.S."/>
            <person name="McKernan B."/>
            <person name="McKernan K."/>
            <person name="Mendez-Lago M."/>
            <person name="Minx P."/>
            <person name="Mollenhauer M.U."/>
            <person name="Montooth K."/>
            <person name="Mount S.M."/>
            <person name="Mu X."/>
            <person name="Myers E."/>
            <person name="Negre B."/>
            <person name="Newfeld S."/>
            <person name="Nielsen R."/>
            <person name="Noor M.A."/>
            <person name="O'Grady P."/>
            <person name="Pachter L."/>
            <person name="Papaceit M."/>
            <person name="Parisi M.J."/>
            <person name="Parisi M."/>
            <person name="Parts L."/>
            <person name="Pedersen J.S."/>
            <person name="Pesole G."/>
            <person name="Phillippy A.M."/>
            <person name="Ponting C.P."/>
            <person name="Pop M."/>
            <person name="Porcelli D."/>
            <person name="Powell J.R."/>
            <person name="Prohaska S."/>
            <person name="Pruitt K."/>
            <person name="Puig M."/>
            <person name="Quesneville H."/>
            <person name="Ram K.R."/>
            <person name="Rand D."/>
            <person name="Rasmussen M.D."/>
            <person name="Reed L.K."/>
            <person name="Reenan R."/>
            <person name="Reily A."/>
            <person name="Remington K.A."/>
            <person name="Rieger T.T."/>
            <person name="Ritchie M.G."/>
            <person name="Robin C."/>
            <person name="Rogers Y.H."/>
            <person name="Rohde C."/>
            <person name="Rozas J."/>
            <person name="Rubenfield M.J."/>
            <person name="Ruiz A."/>
            <person name="Russo S."/>
            <person name="Salzberg S.L."/>
            <person name="Sanchez-Gracia A."/>
            <person name="Saranga D.J."/>
            <person name="Sato H."/>
            <person name="Schaeffer S.W."/>
            <person name="Schatz M.C."/>
            <person name="Schlenke T."/>
            <person name="Schwartz R."/>
            <person name="Segarra C."/>
            <person name="Singh R.S."/>
            <person name="Sirot L."/>
            <person name="Sirota M."/>
            <person name="Sisneros N.B."/>
            <person name="Smith C.D."/>
            <person name="Smith T.F."/>
            <person name="Spieth J."/>
            <person name="Stage D.E."/>
            <person name="Stark A."/>
            <person name="Stephan W."/>
            <person name="Strausberg R.L."/>
            <person name="Strempel S."/>
            <person name="Sturgill D."/>
            <person name="Sutton G."/>
            <person name="Sutton G.G."/>
            <person name="Tao W."/>
            <person name="Teichmann S."/>
            <person name="Tobari Y.N."/>
            <person name="Tomimura Y."/>
            <person name="Tsolas J.M."/>
            <person name="Valente V.L."/>
            <person name="Venter E."/>
            <person name="Venter J.C."/>
            <person name="Vicario S."/>
            <person name="Vieira F.G."/>
            <person name="Vilella A.J."/>
            <person name="Villasante A."/>
            <person name="Walenz B."/>
            <person name="Wang J."/>
            <person name="Wasserman M."/>
            <person name="Watts T."/>
            <person name="Wilson D."/>
            <person name="Wilson R.K."/>
            <person name="Wing R.A."/>
            <person name="Wolfner M.F."/>
            <person name="Wong A."/>
            <person name="Wong G.K."/>
            <person name="Wu C.I."/>
            <person name="Wu G."/>
            <person name="Yamamoto D."/>
            <person name="Yang H.P."/>
            <person name="Yang S.P."/>
            <person name="Yorke J.A."/>
            <person name="Yoshida K."/>
            <person name="Zdobnov E."/>
            <person name="Zhang P."/>
            <person name="Zhang Y."/>
            <person name="Zimin A.V."/>
            <person name="Baldwin J."/>
            <person name="Abdouelleil A."/>
            <person name="Abdulkadir J."/>
            <person name="Abebe A."/>
            <person name="Abera B."/>
            <person name="Abreu J."/>
            <person name="Acer S.C."/>
            <person name="Aftuck L."/>
            <person name="Alexander A."/>
            <person name="An P."/>
            <person name="Anderson E."/>
            <person name="Anderson S."/>
            <person name="Arachi H."/>
            <person name="Azer M."/>
            <person name="Bachantsang P."/>
            <person name="Barry A."/>
            <person name="Bayul T."/>
            <person name="Berlin A."/>
            <person name="Bessette D."/>
            <person name="Bloom T."/>
            <person name="Blye J."/>
            <person name="Boguslavskiy L."/>
            <person name="Bonnet C."/>
            <person name="Boukhgalter B."/>
            <person name="Bourzgui I."/>
            <person name="Brown A."/>
            <person name="Cahill P."/>
            <person name="Channer S."/>
            <person name="Cheshatsang Y."/>
            <person name="Chuda L."/>
            <person name="Citroen M."/>
            <person name="Collymore A."/>
            <person name="Cooke P."/>
            <person name="Costello M."/>
            <person name="D'Aco K."/>
            <person name="Daza R."/>
            <person name="De Haan G."/>
            <person name="DeGray S."/>
            <person name="DeMaso C."/>
            <person name="Dhargay N."/>
            <person name="Dooley K."/>
            <person name="Dooley E."/>
            <person name="Doricent M."/>
            <person name="Dorje P."/>
            <person name="Dorjee K."/>
            <person name="Dupes A."/>
            <person name="Elong R."/>
            <person name="Falk J."/>
            <person name="Farina A."/>
            <person name="Faro S."/>
            <person name="Ferguson D."/>
            <person name="Fisher S."/>
            <person name="Foley C.D."/>
            <person name="Franke A."/>
            <person name="Friedrich D."/>
            <person name="Gadbois L."/>
            <person name="Gearin G."/>
            <person name="Gearin C.R."/>
            <person name="Giannoukos G."/>
            <person name="Goode T."/>
            <person name="Graham J."/>
            <person name="Grandbois E."/>
            <person name="Grewal S."/>
            <person name="Gyaltsen K."/>
            <person name="Hafez N."/>
            <person name="Hagos B."/>
            <person name="Hall J."/>
            <person name="Henson C."/>
            <person name="Hollinger A."/>
            <person name="Honan T."/>
            <person name="Huard M.D."/>
            <person name="Hughes L."/>
            <person name="Hurhula B."/>
            <person name="Husby M.E."/>
            <person name="Kamat A."/>
            <person name="Kanga B."/>
            <person name="Kashin S."/>
            <person name="Khazanovich D."/>
            <person name="Kisner P."/>
            <person name="Lance K."/>
            <person name="Lara M."/>
            <person name="Lee W."/>
            <person name="Lennon N."/>
            <person name="Letendre F."/>
            <person name="LeVine R."/>
            <person name="Lipovsky A."/>
            <person name="Liu X."/>
            <person name="Liu J."/>
            <person name="Liu S."/>
            <person name="Lokyitsang T."/>
            <person name="Lokyitsang Y."/>
            <person name="Lubonja R."/>
            <person name="Lui A."/>
            <person name="MacDonald P."/>
            <person name="Magnisalis V."/>
            <person name="Maru K."/>
            <person name="Matthews C."/>
            <person name="McCusker W."/>
            <person name="McDonough S."/>
            <person name="Mehta T."/>
            <person name="Meldrim J."/>
            <person name="Meneus L."/>
            <person name="Mihai O."/>
            <person name="Mihalev A."/>
            <person name="Mihova T."/>
            <person name="Mittelman R."/>
            <person name="Mlenga V."/>
            <person name="Montmayeur A."/>
            <person name="Mulrain L."/>
            <person name="Navidi A."/>
            <person name="Naylor J."/>
            <person name="Negash T."/>
            <person name="Nguyen T."/>
            <person name="Nguyen N."/>
            <person name="Nicol R."/>
            <person name="Norbu C."/>
            <person name="Norbu N."/>
            <person name="Novod N."/>
            <person name="O'Neill B."/>
            <person name="Osman S."/>
            <person name="Markiewicz E."/>
            <person name="Oyono O.L."/>
            <person name="Patti C."/>
            <person name="Phunkhang P."/>
            <person name="Pierre F."/>
            <person name="Priest M."/>
            <person name="Raghuraman S."/>
            <person name="Rege F."/>
            <person name="Reyes R."/>
            <person name="Rise C."/>
            <person name="Rogov P."/>
            <person name="Ross K."/>
            <person name="Ryan E."/>
            <person name="Settipalli S."/>
            <person name="Shea T."/>
            <person name="Sherpa N."/>
            <person name="Shi L."/>
            <person name="Shih D."/>
            <person name="Sparrow T."/>
            <person name="Spaulding J."/>
            <person name="Stalker J."/>
            <person name="Stange-Thomann N."/>
            <person name="Stavropoulos S."/>
            <person name="Stone C."/>
            <person name="Strader C."/>
            <person name="Tesfaye S."/>
            <person name="Thomson T."/>
            <person name="Thoulutsang Y."/>
            <person name="Thoulutsang D."/>
            <person name="Topham K."/>
            <person name="Topping I."/>
            <person name="Tsamla T."/>
            <person name="Vassiliev H."/>
            <person name="Vo A."/>
            <person name="Wangchuk T."/>
            <person name="Wangdi T."/>
            <person name="Weiand M."/>
            <person name="Wilkinson J."/>
            <person name="Wilson A."/>
            <person name="Yadav S."/>
            <person name="Young G."/>
            <person name="Yu Q."/>
            <person name="Zembek L."/>
            <person name="Zhong D."/>
            <person name="Zimmer A."/>
            <person name="Zwirko Z."/>
            <person name="Jaffe D.B."/>
            <person name="Alvarez P."/>
            <person name="Brockman W."/>
            <person name="Butler J."/>
            <person name="Chin C."/>
            <person name="Gnerre S."/>
            <person name="Grabherr M."/>
            <person name="Kleber M."/>
            <person name="Mauceli E."/>
            <person name="MacCallum I."/>
        </authorList>
    </citation>
    <scope>NUCLEOTIDE SEQUENCE [LARGE SCALE GENOMIC DNA]</scope>
    <source>
        <strain evidence="4">MSH-3 / Tucson 14011-0111.49</strain>
    </source>
</reference>
<feature type="coiled-coil region" evidence="1">
    <location>
        <begin position="90"/>
        <end position="125"/>
    </location>
</feature>
<evidence type="ECO:0000313" key="3">
    <source>
        <dbReference type="EMBL" id="EDW39676.1"/>
    </source>
</evidence>
<keyword evidence="1" id="KW-0175">Coiled coil</keyword>
<accession>B4GQ04</accession>
<protein>
    <submittedName>
        <fullName evidence="3">GL15628</fullName>
    </submittedName>
</protein>
<organism evidence="4">
    <name type="scientific">Drosophila persimilis</name>
    <name type="common">Fruit fly</name>
    <dbReference type="NCBI Taxonomy" id="7234"/>
    <lineage>
        <taxon>Eukaryota</taxon>
        <taxon>Metazoa</taxon>
        <taxon>Ecdysozoa</taxon>
        <taxon>Arthropoda</taxon>
        <taxon>Hexapoda</taxon>
        <taxon>Insecta</taxon>
        <taxon>Pterygota</taxon>
        <taxon>Neoptera</taxon>
        <taxon>Endopterygota</taxon>
        <taxon>Diptera</taxon>
        <taxon>Brachycera</taxon>
        <taxon>Muscomorpha</taxon>
        <taxon>Ephydroidea</taxon>
        <taxon>Drosophilidae</taxon>
        <taxon>Drosophila</taxon>
        <taxon>Sophophora</taxon>
    </lineage>
</organism>
<dbReference type="AlphaFoldDB" id="B4GQ04"/>
<name>B4GQ04_DROPE</name>
<evidence type="ECO:0000256" key="1">
    <source>
        <dbReference type="SAM" id="Coils"/>
    </source>
</evidence>